<dbReference type="KEGG" id="oxy:HCG48_15705"/>
<keyword evidence="1" id="KW-0175">Coiled coil</keyword>
<dbReference type="AlphaFoldDB" id="A0A6H1TZ08"/>
<feature type="region of interest" description="Disordered" evidence="2">
    <location>
        <begin position="80"/>
        <end position="110"/>
    </location>
</feature>
<sequence>MTENFNLNREIPPDWHSKLEEIARLRQTSIDCIVAEAIAQYLGEDTPPHDRRLEVLENRVSQLSQNLDRLQKILSQLQLQNLSDDRDRPLPPSPTTPTVSPPPNFSPMDEVIYDEPDEILYDFLEPEATE</sequence>
<keyword evidence="4" id="KW-1185">Reference proteome</keyword>
<feature type="compositionally biased region" description="Pro residues" evidence="2">
    <location>
        <begin position="90"/>
        <end position="105"/>
    </location>
</feature>
<evidence type="ECO:0008006" key="5">
    <source>
        <dbReference type="Google" id="ProtNLM"/>
    </source>
</evidence>
<evidence type="ECO:0000256" key="1">
    <source>
        <dbReference type="SAM" id="Coils"/>
    </source>
</evidence>
<evidence type="ECO:0000313" key="3">
    <source>
        <dbReference type="EMBL" id="QIZ71848.1"/>
    </source>
</evidence>
<accession>A0A6H1TZ08</accession>
<dbReference type="Proteomes" id="UP000500857">
    <property type="component" value="Chromosome"/>
</dbReference>
<reference evidence="3 4" key="1">
    <citation type="submission" date="2020-04" db="EMBL/GenBank/DDBJ databases">
        <authorList>
            <person name="Basu S."/>
            <person name="Maruthanayagam V."/>
            <person name="Chakraborty S."/>
            <person name="Pramanik A."/>
            <person name="Mukherjee J."/>
            <person name="Brink B."/>
        </authorList>
    </citation>
    <scope>NUCLEOTIDE SEQUENCE [LARGE SCALE GENOMIC DNA]</scope>
    <source>
        <strain evidence="3 4">AP17</strain>
    </source>
</reference>
<feature type="coiled-coil region" evidence="1">
    <location>
        <begin position="53"/>
        <end position="80"/>
    </location>
</feature>
<evidence type="ECO:0000313" key="4">
    <source>
        <dbReference type="Proteomes" id="UP000500857"/>
    </source>
</evidence>
<organism evidence="3 4">
    <name type="scientific">Oxynema aestuarii AP17</name>
    <dbReference type="NCBI Taxonomy" id="2064643"/>
    <lineage>
        <taxon>Bacteria</taxon>
        <taxon>Bacillati</taxon>
        <taxon>Cyanobacteriota</taxon>
        <taxon>Cyanophyceae</taxon>
        <taxon>Oscillatoriophycideae</taxon>
        <taxon>Oscillatoriales</taxon>
        <taxon>Oscillatoriaceae</taxon>
        <taxon>Oxynema</taxon>
        <taxon>Oxynema aestuarii</taxon>
    </lineage>
</organism>
<dbReference type="RefSeq" id="WP_168570000.1">
    <property type="nucleotide sequence ID" value="NZ_CP051167.1"/>
</dbReference>
<dbReference type="EMBL" id="CP051167">
    <property type="protein sequence ID" value="QIZ71848.1"/>
    <property type="molecule type" value="Genomic_DNA"/>
</dbReference>
<name>A0A6H1TZ08_9CYAN</name>
<protein>
    <recommendedName>
        <fullName evidence="5">CopG family transcriptional regulator</fullName>
    </recommendedName>
</protein>
<gene>
    <name evidence="3" type="ORF">HCG48_15705</name>
</gene>
<evidence type="ECO:0000256" key="2">
    <source>
        <dbReference type="SAM" id="MobiDB-lite"/>
    </source>
</evidence>
<proteinExistence type="predicted"/>